<dbReference type="FunFam" id="3.40.50.720:FF:001881">
    <property type="entry name" value="dTDP-4-dehydrorhamnose 3,5-epimerase"/>
    <property type="match status" value="1"/>
</dbReference>
<dbReference type="Gene3D" id="3.40.50.720">
    <property type="entry name" value="NAD(P)-binding Rossmann-like Domain"/>
    <property type="match status" value="1"/>
</dbReference>
<reference evidence="2 3" key="1">
    <citation type="journal article" date="2019" name="PLoS Negl. Trop. Dis.">
        <title>Revisiting the worldwide diversity of Leptospira species in the environment.</title>
        <authorList>
            <person name="Vincent A.T."/>
            <person name="Schiettekatte O."/>
            <person name="Bourhy P."/>
            <person name="Veyrier F.J."/>
            <person name="Picardeau M."/>
        </authorList>
    </citation>
    <scope>NUCLEOTIDE SEQUENCE [LARGE SCALE GENOMIC DNA]</scope>
    <source>
        <strain evidence="2 3">201702444</strain>
    </source>
</reference>
<gene>
    <name evidence="2" type="ORF">EHQ76_03580</name>
</gene>
<accession>A0A5F2BRG7</accession>
<protein>
    <submittedName>
        <fullName evidence="2">NAD(P)-dependent oxidoreductase</fullName>
    </submittedName>
</protein>
<dbReference type="InterPro" id="IPR001509">
    <property type="entry name" value="Epimerase_deHydtase"/>
</dbReference>
<dbReference type="OrthoDB" id="345696at2"/>
<name>A0A5F2BRG7_9LEPT</name>
<dbReference type="PANTHER" id="PTHR43245">
    <property type="entry name" value="BIFUNCTIONAL POLYMYXIN RESISTANCE PROTEIN ARNA"/>
    <property type="match status" value="1"/>
</dbReference>
<dbReference type="RefSeq" id="WP_135669775.1">
    <property type="nucleotide sequence ID" value="NZ_RQGN01000017.1"/>
</dbReference>
<dbReference type="Pfam" id="PF01370">
    <property type="entry name" value="Epimerase"/>
    <property type="match status" value="1"/>
</dbReference>
<dbReference type="Proteomes" id="UP000298429">
    <property type="component" value="Unassembled WGS sequence"/>
</dbReference>
<organism evidence="2 3">
    <name type="scientific">Leptospira barantonii</name>
    <dbReference type="NCBI Taxonomy" id="2023184"/>
    <lineage>
        <taxon>Bacteria</taxon>
        <taxon>Pseudomonadati</taxon>
        <taxon>Spirochaetota</taxon>
        <taxon>Spirochaetia</taxon>
        <taxon>Leptospirales</taxon>
        <taxon>Leptospiraceae</taxon>
        <taxon>Leptospira</taxon>
    </lineage>
</organism>
<sequence length="324" mass="36359">MNEKESSVKTVLVTGGSGSLGLILVPELLKDHRVVCIGRKLSSFPDTVRFHSNFVFYEVDLENDSEFSIDENPDLIVHLAGKVSGEASTLEEYRKGNELSTRKILKFASKNKKIGILFSSSSSVYGFSDQPVTESSLLNGNTFYAISKIECETLIQKSKNQFVILRIASVYGPTNKSFLNKLLTLFRYGILLYSGNPNFKKSMVHSSDVIAAILLVLNKWNKASGKIFNVSYPHALSSEEVKILFSKLMPGKFFLTLKLRGLILFLFNVANTLLTKITKKKINLEYIQESSIVVSDRIQKELGFRFNKNFEEGISEILKSKGRI</sequence>
<evidence type="ECO:0000313" key="3">
    <source>
        <dbReference type="Proteomes" id="UP000298429"/>
    </source>
</evidence>
<dbReference type="InterPro" id="IPR036291">
    <property type="entry name" value="NAD(P)-bd_dom_sf"/>
</dbReference>
<comment type="caution">
    <text evidence="2">The sequence shown here is derived from an EMBL/GenBank/DDBJ whole genome shotgun (WGS) entry which is preliminary data.</text>
</comment>
<dbReference type="EMBL" id="RQGN01000017">
    <property type="protein sequence ID" value="TGM08366.1"/>
    <property type="molecule type" value="Genomic_DNA"/>
</dbReference>
<feature type="domain" description="NAD-dependent epimerase/dehydratase" evidence="1">
    <location>
        <begin position="11"/>
        <end position="230"/>
    </location>
</feature>
<dbReference type="CDD" id="cd08946">
    <property type="entry name" value="SDR_e"/>
    <property type="match status" value="1"/>
</dbReference>
<dbReference type="AlphaFoldDB" id="A0A5F2BRG7"/>
<dbReference type="InterPro" id="IPR050177">
    <property type="entry name" value="Lipid_A_modif_metabolic_enz"/>
</dbReference>
<dbReference type="SUPFAM" id="SSF51735">
    <property type="entry name" value="NAD(P)-binding Rossmann-fold domains"/>
    <property type="match status" value="1"/>
</dbReference>
<evidence type="ECO:0000313" key="2">
    <source>
        <dbReference type="EMBL" id="TGM08366.1"/>
    </source>
</evidence>
<proteinExistence type="predicted"/>
<evidence type="ECO:0000259" key="1">
    <source>
        <dbReference type="Pfam" id="PF01370"/>
    </source>
</evidence>